<evidence type="ECO:0000313" key="2">
    <source>
        <dbReference type="EMBL" id="KAK8955999.1"/>
    </source>
</evidence>
<name>A0ABR2M0R6_9ASPA</name>
<dbReference type="PANTHER" id="PTHR37224">
    <property type="entry name" value="OS02G0804400 PROTEIN"/>
    <property type="match status" value="1"/>
</dbReference>
<keyword evidence="1" id="KW-0812">Transmembrane</keyword>
<gene>
    <name evidence="2" type="ORF">KSP40_PGU006923</name>
</gene>
<keyword evidence="1" id="KW-1133">Transmembrane helix</keyword>
<feature type="transmembrane region" description="Helical" evidence="1">
    <location>
        <begin position="133"/>
        <end position="152"/>
    </location>
</feature>
<keyword evidence="3" id="KW-1185">Reference proteome</keyword>
<evidence type="ECO:0000256" key="1">
    <source>
        <dbReference type="SAM" id="Phobius"/>
    </source>
</evidence>
<comment type="caution">
    <text evidence="2">The sequence shown here is derived from an EMBL/GenBank/DDBJ whole genome shotgun (WGS) entry which is preliminary data.</text>
</comment>
<reference evidence="2 3" key="1">
    <citation type="journal article" date="2022" name="Nat. Plants">
        <title>Genomes of leafy and leafless Platanthera orchids illuminate the evolution of mycoheterotrophy.</title>
        <authorList>
            <person name="Li M.H."/>
            <person name="Liu K.W."/>
            <person name="Li Z."/>
            <person name="Lu H.C."/>
            <person name="Ye Q.L."/>
            <person name="Zhang D."/>
            <person name="Wang J.Y."/>
            <person name="Li Y.F."/>
            <person name="Zhong Z.M."/>
            <person name="Liu X."/>
            <person name="Yu X."/>
            <person name="Liu D.K."/>
            <person name="Tu X.D."/>
            <person name="Liu B."/>
            <person name="Hao Y."/>
            <person name="Liao X.Y."/>
            <person name="Jiang Y.T."/>
            <person name="Sun W.H."/>
            <person name="Chen J."/>
            <person name="Chen Y.Q."/>
            <person name="Ai Y."/>
            <person name="Zhai J.W."/>
            <person name="Wu S.S."/>
            <person name="Zhou Z."/>
            <person name="Hsiao Y.Y."/>
            <person name="Wu W.L."/>
            <person name="Chen Y.Y."/>
            <person name="Lin Y.F."/>
            <person name="Hsu J.L."/>
            <person name="Li C.Y."/>
            <person name="Wang Z.W."/>
            <person name="Zhao X."/>
            <person name="Zhong W.Y."/>
            <person name="Ma X.K."/>
            <person name="Ma L."/>
            <person name="Huang J."/>
            <person name="Chen G.Z."/>
            <person name="Huang M.Z."/>
            <person name="Huang L."/>
            <person name="Peng D.H."/>
            <person name="Luo Y.B."/>
            <person name="Zou S.Q."/>
            <person name="Chen S.P."/>
            <person name="Lan S."/>
            <person name="Tsai W.C."/>
            <person name="Van de Peer Y."/>
            <person name="Liu Z.J."/>
        </authorList>
    </citation>
    <scope>NUCLEOTIDE SEQUENCE [LARGE SCALE GENOMIC DNA]</scope>
    <source>
        <strain evidence="2">Lor288</strain>
    </source>
</reference>
<evidence type="ECO:0000313" key="3">
    <source>
        <dbReference type="Proteomes" id="UP001412067"/>
    </source>
</evidence>
<proteinExistence type="predicted"/>
<organism evidence="2 3">
    <name type="scientific">Platanthera guangdongensis</name>
    <dbReference type="NCBI Taxonomy" id="2320717"/>
    <lineage>
        <taxon>Eukaryota</taxon>
        <taxon>Viridiplantae</taxon>
        <taxon>Streptophyta</taxon>
        <taxon>Embryophyta</taxon>
        <taxon>Tracheophyta</taxon>
        <taxon>Spermatophyta</taxon>
        <taxon>Magnoliopsida</taxon>
        <taxon>Liliopsida</taxon>
        <taxon>Asparagales</taxon>
        <taxon>Orchidaceae</taxon>
        <taxon>Orchidoideae</taxon>
        <taxon>Orchideae</taxon>
        <taxon>Orchidinae</taxon>
        <taxon>Platanthera</taxon>
    </lineage>
</organism>
<sequence length="160" mass="16819">MAADAELSSQATWLLLPPSGGLTRRRSRLLGLTVRSPKPRGCSRIADVATTQTTALGTRHISLTAALLQTFAVDVARTEEDEPGASGVAWTDEDNPGGDEGDYLLKLVAGSVGGGAAIKYGSILFPDMTRPNLVQALLMISLPVLVASIILLKETYSGQK</sequence>
<protein>
    <submittedName>
        <fullName evidence="2">Uncharacterized protein</fullName>
    </submittedName>
</protein>
<keyword evidence="1" id="KW-0472">Membrane</keyword>
<dbReference type="EMBL" id="JBBWWR010000013">
    <property type="protein sequence ID" value="KAK8955999.1"/>
    <property type="molecule type" value="Genomic_DNA"/>
</dbReference>
<dbReference type="Proteomes" id="UP001412067">
    <property type="component" value="Unassembled WGS sequence"/>
</dbReference>
<accession>A0ABR2M0R6</accession>